<dbReference type="EMBL" id="MCFC01000037">
    <property type="protein sequence ID" value="ORY27638.1"/>
    <property type="molecule type" value="Genomic_DNA"/>
</dbReference>
<proteinExistence type="predicted"/>
<feature type="compositionally biased region" description="Basic and acidic residues" evidence="1">
    <location>
        <begin position="282"/>
        <end position="291"/>
    </location>
</feature>
<evidence type="ECO:0000313" key="2">
    <source>
        <dbReference type="EMBL" id="ORY27638.1"/>
    </source>
</evidence>
<dbReference type="AlphaFoldDB" id="A0A1Y2AYJ1"/>
<feature type="compositionally biased region" description="Low complexity" evidence="1">
    <location>
        <begin position="23"/>
        <end position="89"/>
    </location>
</feature>
<keyword evidence="3" id="KW-1185">Reference proteome</keyword>
<feature type="region of interest" description="Disordered" evidence="1">
    <location>
        <begin position="18"/>
        <end position="107"/>
    </location>
</feature>
<feature type="compositionally biased region" description="Pro residues" evidence="1">
    <location>
        <begin position="90"/>
        <end position="100"/>
    </location>
</feature>
<protein>
    <submittedName>
        <fullName evidence="2">Uncharacterized protein</fullName>
    </submittedName>
</protein>
<feature type="region of interest" description="Disordered" evidence="1">
    <location>
        <begin position="225"/>
        <end position="294"/>
    </location>
</feature>
<feature type="compositionally biased region" description="Gly residues" evidence="1">
    <location>
        <begin position="234"/>
        <end position="243"/>
    </location>
</feature>
<evidence type="ECO:0000256" key="1">
    <source>
        <dbReference type="SAM" id="MobiDB-lite"/>
    </source>
</evidence>
<organism evidence="2 3">
    <name type="scientific">Naematelia encephala</name>
    <dbReference type="NCBI Taxonomy" id="71784"/>
    <lineage>
        <taxon>Eukaryota</taxon>
        <taxon>Fungi</taxon>
        <taxon>Dikarya</taxon>
        <taxon>Basidiomycota</taxon>
        <taxon>Agaricomycotina</taxon>
        <taxon>Tremellomycetes</taxon>
        <taxon>Tremellales</taxon>
        <taxon>Naemateliaceae</taxon>
        <taxon>Naematelia</taxon>
    </lineage>
</organism>
<reference evidence="2 3" key="1">
    <citation type="submission" date="2016-07" db="EMBL/GenBank/DDBJ databases">
        <title>Pervasive Adenine N6-methylation of Active Genes in Fungi.</title>
        <authorList>
            <consortium name="DOE Joint Genome Institute"/>
            <person name="Mondo S.J."/>
            <person name="Dannebaum R.O."/>
            <person name="Kuo R.C."/>
            <person name="Labutti K."/>
            <person name="Haridas S."/>
            <person name="Kuo A."/>
            <person name="Salamov A."/>
            <person name="Ahrendt S.R."/>
            <person name="Lipzen A."/>
            <person name="Sullivan W."/>
            <person name="Andreopoulos W.B."/>
            <person name="Clum A."/>
            <person name="Lindquist E."/>
            <person name="Daum C."/>
            <person name="Ramamoorthy G.K."/>
            <person name="Gryganskyi A."/>
            <person name="Culley D."/>
            <person name="Magnuson J.K."/>
            <person name="James T.Y."/>
            <person name="O'Malley M.A."/>
            <person name="Stajich J.E."/>
            <person name="Spatafora J.W."/>
            <person name="Visel A."/>
            <person name="Grigoriev I.V."/>
        </authorList>
    </citation>
    <scope>NUCLEOTIDE SEQUENCE [LARGE SCALE GENOMIC DNA]</scope>
    <source>
        <strain evidence="2 3">68-887.2</strain>
    </source>
</reference>
<comment type="caution">
    <text evidence="2">The sequence shown here is derived from an EMBL/GenBank/DDBJ whole genome shotgun (WGS) entry which is preliminary data.</text>
</comment>
<evidence type="ECO:0000313" key="3">
    <source>
        <dbReference type="Proteomes" id="UP000193986"/>
    </source>
</evidence>
<feature type="region of interest" description="Disordered" evidence="1">
    <location>
        <begin position="338"/>
        <end position="359"/>
    </location>
</feature>
<feature type="compositionally biased region" description="Low complexity" evidence="1">
    <location>
        <begin position="338"/>
        <end position="348"/>
    </location>
</feature>
<sequence length="400" mass="42117">MASPRTSTFYHPGIIHIASTVPNNSNSNQNQQQHQHQNQNQHQAAQQQQLHQTQQQQTAQQQQLHQTQQQIQHQLQQQNTSNSTSSSSPFPFPIPIPGSSPYPIQFPSTGLTPKFPHTLALLPLPASTLTAGSALVTGLGVGGVSGSGSVGGVGGGVIGDLDDIVRGLDVALGLIMRCQVLFAEIRRLQGGVFGGVGMRMTEKGSSRFGDGDGVGQGVLDAGGIGESGQERQLGGDGDGGHGGQVRQVGQVGDGQGGEGGDEAIGGIQMEQDRQGGDIVMSDEDKSSREEGPSMVDIEQLNKLELVHLEYIQTLQNLLAHSQSSLLAPLPIPPSQALPPLLQSSISDPAPNPTPTHTPTLSIDLLSDWVERRGAIEFGRKEAVRAGAKAVLDTLKIDSRT</sequence>
<name>A0A1Y2AYJ1_9TREE</name>
<accession>A0A1Y2AYJ1</accession>
<dbReference type="InParanoid" id="A0A1Y2AYJ1"/>
<dbReference type="OrthoDB" id="2572034at2759"/>
<dbReference type="Proteomes" id="UP000193986">
    <property type="component" value="Unassembled WGS sequence"/>
</dbReference>
<gene>
    <name evidence="2" type="ORF">BCR39DRAFT_559919</name>
</gene>